<accession>A0A1U7LMR8</accession>
<dbReference type="GO" id="GO:0006355">
    <property type="term" value="P:regulation of DNA-templated transcription"/>
    <property type="evidence" value="ECO:0007669"/>
    <property type="project" value="InterPro"/>
</dbReference>
<keyword evidence="4" id="KW-0227">DNA damage</keyword>
<comment type="caution">
    <text evidence="10">The sequence shown here is derived from an EMBL/GenBank/DDBJ whole genome shotgun (WGS) entry which is preliminary data.</text>
</comment>
<dbReference type="Pfam" id="PF08214">
    <property type="entry name" value="HAT_KAT11"/>
    <property type="match status" value="1"/>
</dbReference>
<dbReference type="GO" id="GO:0005634">
    <property type="term" value="C:nucleus"/>
    <property type="evidence" value="ECO:0007669"/>
    <property type="project" value="UniProtKB-SubCell"/>
</dbReference>
<dbReference type="InterPro" id="IPR016849">
    <property type="entry name" value="Rtt109"/>
</dbReference>
<dbReference type="EMBL" id="LXFE01001080">
    <property type="protein sequence ID" value="OLL23939.1"/>
    <property type="molecule type" value="Genomic_DNA"/>
</dbReference>
<name>A0A1U7LMR8_NEOID</name>
<evidence type="ECO:0000256" key="6">
    <source>
        <dbReference type="ARBA" id="ARBA00023015"/>
    </source>
</evidence>
<dbReference type="OMA" id="FARAQPQ"/>
<keyword evidence="3 10" id="KW-0808">Transferase</keyword>
<dbReference type="EC" id="2.3.1.48" evidence="2"/>
<evidence type="ECO:0000256" key="1">
    <source>
        <dbReference type="ARBA" id="ARBA00004123"/>
    </source>
</evidence>
<dbReference type="InterPro" id="IPR051236">
    <property type="entry name" value="HAT_RTT109-like"/>
</dbReference>
<keyword evidence="11" id="KW-1185">Reference proteome</keyword>
<evidence type="ECO:0000313" key="10">
    <source>
        <dbReference type="EMBL" id="OLL23939.1"/>
    </source>
</evidence>
<evidence type="ECO:0000256" key="4">
    <source>
        <dbReference type="ARBA" id="ARBA00022763"/>
    </source>
</evidence>
<evidence type="ECO:0000256" key="8">
    <source>
        <dbReference type="ARBA" id="ARBA00023242"/>
    </source>
</evidence>
<dbReference type="PANTHER" id="PTHR31571">
    <property type="entry name" value="ALTERED INHERITANCE OF MITOCHONDRIA PROTEIN 6"/>
    <property type="match status" value="1"/>
</dbReference>
<dbReference type="InterPro" id="IPR013178">
    <property type="entry name" value="Histone_AcTrfase_Rtt109/CBP"/>
</dbReference>
<dbReference type="SMART" id="SM01250">
    <property type="entry name" value="KAT11"/>
    <property type="match status" value="1"/>
</dbReference>
<keyword evidence="5" id="KW-0007">Acetylation</keyword>
<dbReference type="Proteomes" id="UP000186594">
    <property type="component" value="Unassembled WGS sequence"/>
</dbReference>
<keyword evidence="8" id="KW-0539">Nucleus</keyword>
<organism evidence="10 11">
    <name type="scientific">Neolecta irregularis (strain DAH-3)</name>
    <dbReference type="NCBI Taxonomy" id="1198029"/>
    <lineage>
        <taxon>Eukaryota</taxon>
        <taxon>Fungi</taxon>
        <taxon>Dikarya</taxon>
        <taxon>Ascomycota</taxon>
        <taxon>Taphrinomycotina</taxon>
        <taxon>Neolectales</taxon>
        <taxon>Neolectaceae</taxon>
        <taxon>Neolecta</taxon>
    </lineage>
</organism>
<evidence type="ECO:0000313" key="11">
    <source>
        <dbReference type="Proteomes" id="UP000186594"/>
    </source>
</evidence>
<dbReference type="GO" id="GO:0006974">
    <property type="term" value="P:DNA damage response"/>
    <property type="evidence" value="ECO:0007669"/>
    <property type="project" value="UniProtKB-KW"/>
</dbReference>
<keyword evidence="7" id="KW-0804">Transcription</keyword>
<evidence type="ECO:0000256" key="9">
    <source>
        <dbReference type="ARBA" id="ARBA00048940"/>
    </source>
</evidence>
<gene>
    <name evidence="10" type="ORF">NEOLI_005173</name>
</gene>
<dbReference type="AlphaFoldDB" id="A0A1U7LMR8"/>
<dbReference type="OrthoDB" id="3361892at2759"/>
<dbReference type="PANTHER" id="PTHR31571:SF2">
    <property type="entry name" value="HISTONE ACETYLTRANSFERASE RTT109"/>
    <property type="match status" value="1"/>
</dbReference>
<proteinExistence type="predicted"/>
<comment type="catalytic activity">
    <reaction evidence="9">
        <text>L-lysyl-[histone] + acetyl-CoA = N(6)-acetyl-L-lysyl-[histone] + CoA + H(+)</text>
        <dbReference type="Rhea" id="RHEA:21992"/>
        <dbReference type="Rhea" id="RHEA-COMP:9845"/>
        <dbReference type="Rhea" id="RHEA-COMP:11338"/>
        <dbReference type="ChEBI" id="CHEBI:15378"/>
        <dbReference type="ChEBI" id="CHEBI:29969"/>
        <dbReference type="ChEBI" id="CHEBI:57287"/>
        <dbReference type="ChEBI" id="CHEBI:57288"/>
        <dbReference type="ChEBI" id="CHEBI:61930"/>
        <dbReference type="EC" id="2.3.1.48"/>
    </reaction>
    <physiologicalReaction direction="left-to-right" evidence="9">
        <dbReference type="Rhea" id="RHEA:21993"/>
    </physiologicalReaction>
</comment>
<keyword evidence="6" id="KW-0805">Transcription regulation</keyword>
<protein>
    <recommendedName>
        <fullName evidence="2">histone acetyltransferase</fullName>
        <ecNumber evidence="2">2.3.1.48</ecNumber>
    </recommendedName>
</protein>
<sequence length="356" mass="39831">MPNLADAIPLDVCCTRYHLACCSSRPGQPAASHLLLLATAGLLVSAVDVAVYYTPQTTVFYVSKLDSSGYSPCSLTRPLVQTSLRRVLRLHARKGVPNAIALFARAQPQYLFPKSSENPLKNTLDDQSLIKWWLRTLDPFVRSESLISANLLIPGFSPRETDLFLARDNNKWDKGFVFAQMHTAPALHLFANIPRFLDDPKTRFLDELESTGQLSTTSMAAFWELMAERQECASGRVVAFVGVRLSELVEPPPPDIPLYIDEKIYKKAYDSLQYGDFSSKEKAKECTDSWLTGVKSMLGKKSESWGETIQGKKQPSIRNDPDQMVDVLSVRKPIKRDVDTVIANDLANFVRKKSKS</sequence>
<dbReference type="STRING" id="1198029.A0A1U7LMR8"/>
<evidence type="ECO:0000256" key="2">
    <source>
        <dbReference type="ARBA" id="ARBA00013184"/>
    </source>
</evidence>
<dbReference type="PROSITE" id="PS51728">
    <property type="entry name" value="RTT109_HAT"/>
    <property type="match status" value="1"/>
</dbReference>
<evidence type="ECO:0000256" key="3">
    <source>
        <dbReference type="ARBA" id="ARBA00022679"/>
    </source>
</evidence>
<reference evidence="10 11" key="1">
    <citation type="submission" date="2016-04" db="EMBL/GenBank/DDBJ databases">
        <title>Evolutionary innovation and constraint leading to complex multicellularity in the Ascomycota.</title>
        <authorList>
            <person name="Cisse O."/>
            <person name="Nguyen A."/>
            <person name="Hewitt D.A."/>
            <person name="Jedd G."/>
            <person name="Stajich J.E."/>
        </authorList>
    </citation>
    <scope>NUCLEOTIDE SEQUENCE [LARGE SCALE GENOMIC DNA]</scope>
    <source>
        <strain evidence="10 11">DAH-3</strain>
    </source>
</reference>
<evidence type="ECO:0000256" key="7">
    <source>
        <dbReference type="ARBA" id="ARBA00023163"/>
    </source>
</evidence>
<dbReference type="GO" id="GO:0032931">
    <property type="term" value="F:histone H3K56 acetyltransferase activity"/>
    <property type="evidence" value="ECO:0007669"/>
    <property type="project" value="TreeGrafter"/>
</dbReference>
<comment type="subcellular location">
    <subcellularLocation>
        <location evidence="1">Nucleus</location>
    </subcellularLocation>
</comment>
<evidence type="ECO:0000256" key="5">
    <source>
        <dbReference type="ARBA" id="ARBA00022990"/>
    </source>
</evidence>